<dbReference type="InterPro" id="IPR016181">
    <property type="entry name" value="Acyl_CoA_acyltransferase"/>
</dbReference>
<dbReference type="GO" id="GO:0004343">
    <property type="term" value="F:glucosamine 6-phosphate N-acetyltransferase activity"/>
    <property type="evidence" value="ECO:0007669"/>
    <property type="project" value="TreeGrafter"/>
</dbReference>
<dbReference type="KEGG" id="azq:G3580_10060"/>
<gene>
    <name evidence="2" type="ORF">G3580_10060</name>
</gene>
<dbReference type="InterPro" id="IPR039143">
    <property type="entry name" value="GNPNAT1-like"/>
</dbReference>
<dbReference type="EMBL" id="CP048836">
    <property type="protein sequence ID" value="QID17955.1"/>
    <property type="molecule type" value="Genomic_DNA"/>
</dbReference>
<dbReference type="AlphaFoldDB" id="A0A6C1B512"/>
<evidence type="ECO:0000313" key="3">
    <source>
        <dbReference type="Proteomes" id="UP000501991"/>
    </source>
</evidence>
<dbReference type="Proteomes" id="UP000501991">
    <property type="component" value="Chromosome"/>
</dbReference>
<protein>
    <submittedName>
        <fullName evidence="2">GNAT family N-acetyltransferase</fullName>
    </submittedName>
</protein>
<feature type="domain" description="N-acetyltransferase" evidence="1">
    <location>
        <begin position="1"/>
        <end position="139"/>
    </location>
</feature>
<reference evidence="2 3" key="1">
    <citation type="submission" date="2020-02" db="EMBL/GenBank/DDBJ databases">
        <title>Nitrogenibacter mangrovi gen. nov., sp. nov. isolated from mangrove sediment, a denitrifying betaproteobacterium.</title>
        <authorList>
            <person name="Liao H."/>
            <person name="Tian Y."/>
        </authorList>
    </citation>
    <scope>NUCLEOTIDE SEQUENCE [LARGE SCALE GENOMIC DNA]</scope>
    <source>
        <strain evidence="2 3">M9-3-2</strain>
    </source>
</reference>
<organism evidence="2 3">
    <name type="scientific">Nitrogeniibacter mangrovi</name>
    <dbReference type="NCBI Taxonomy" id="2016596"/>
    <lineage>
        <taxon>Bacteria</taxon>
        <taxon>Pseudomonadati</taxon>
        <taxon>Pseudomonadota</taxon>
        <taxon>Betaproteobacteria</taxon>
        <taxon>Rhodocyclales</taxon>
        <taxon>Zoogloeaceae</taxon>
        <taxon>Nitrogeniibacter</taxon>
    </lineage>
</organism>
<dbReference type="PANTHER" id="PTHR13355">
    <property type="entry name" value="GLUCOSAMINE 6-PHOSPHATE N-ACETYLTRANSFERASE"/>
    <property type="match status" value="1"/>
</dbReference>
<proteinExistence type="predicted"/>
<dbReference type="InterPro" id="IPR000182">
    <property type="entry name" value="GNAT_dom"/>
</dbReference>
<keyword evidence="3" id="KW-1185">Reference proteome</keyword>
<dbReference type="RefSeq" id="WP_173765146.1">
    <property type="nucleotide sequence ID" value="NZ_CP048836.1"/>
</dbReference>
<dbReference type="PROSITE" id="PS51186">
    <property type="entry name" value="GNAT"/>
    <property type="match status" value="1"/>
</dbReference>
<evidence type="ECO:0000259" key="1">
    <source>
        <dbReference type="PROSITE" id="PS51186"/>
    </source>
</evidence>
<dbReference type="CDD" id="cd04301">
    <property type="entry name" value="NAT_SF"/>
    <property type="match status" value="1"/>
</dbReference>
<dbReference type="PANTHER" id="PTHR13355:SF11">
    <property type="entry name" value="GLUCOSAMINE 6-PHOSPHATE N-ACETYLTRANSFERASE"/>
    <property type="match status" value="1"/>
</dbReference>
<dbReference type="Pfam" id="PF13673">
    <property type="entry name" value="Acetyltransf_10"/>
    <property type="match status" value="1"/>
</dbReference>
<name>A0A6C1B512_9RHOO</name>
<sequence length="143" mass="15508">MRVHLADWAAAQPRVMPLRIAVFVDEQGVPADMERDADDPLSRHAWIDAADGTVVATGRLLPDGHIGRLAVRADQRGHGLGSRVLRALMDTARDRGQGEVVLHAQLQALPFYTRHGFVPVGEPFMEAGIAHLCMRCPLASTGS</sequence>
<accession>A0A6C1B512</accession>
<dbReference type="SUPFAM" id="SSF55729">
    <property type="entry name" value="Acyl-CoA N-acyltransferases (Nat)"/>
    <property type="match status" value="1"/>
</dbReference>
<dbReference type="Gene3D" id="3.40.630.30">
    <property type="match status" value="1"/>
</dbReference>
<evidence type="ECO:0000313" key="2">
    <source>
        <dbReference type="EMBL" id="QID17955.1"/>
    </source>
</evidence>
<keyword evidence="2" id="KW-0808">Transferase</keyword>